<protein>
    <submittedName>
        <fullName evidence="1">Uncharacterized protein</fullName>
    </submittedName>
</protein>
<dbReference type="EMBL" id="PDNA01000152">
    <property type="protein sequence ID" value="PGH09629.1"/>
    <property type="molecule type" value="Genomic_DNA"/>
</dbReference>
<name>A0A2B7XL08_POLH7</name>
<accession>A0A2B7XL08</accession>
<dbReference type="Proteomes" id="UP000224634">
    <property type="component" value="Unassembled WGS sequence"/>
</dbReference>
<reference evidence="1 2" key="1">
    <citation type="submission" date="2017-10" db="EMBL/GenBank/DDBJ databases">
        <title>Comparative genomics in systemic dimorphic fungi from Ajellomycetaceae.</title>
        <authorList>
            <person name="Munoz J.F."/>
            <person name="Mcewen J.G."/>
            <person name="Clay O.K."/>
            <person name="Cuomo C.A."/>
        </authorList>
    </citation>
    <scope>NUCLEOTIDE SEQUENCE [LARGE SCALE GENOMIC DNA]</scope>
    <source>
        <strain evidence="1 2">UAMH7299</strain>
    </source>
</reference>
<dbReference type="AlphaFoldDB" id="A0A2B7XL08"/>
<sequence>MPLEAGGFPGGSPQGIASSVAWQETVKKRRHLSADELDCCLSYRIGWPRPLPVLPLTLAPIFDESHVIANIDEGTHLPRPHHHKYDSGPTPKNISLIIPAVRGSANNTWVPALKEIRKYLASQDIHHRIEFIDFEAAEPWAFSILPGNPFVSL</sequence>
<evidence type="ECO:0000313" key="1">
    <source>
        <dbReference type="EMBL" id="PGH09629.1"/>
    </source>
</evidence>
<organism evidence="1 2">
    <name type="scientific">Polytolypa hystricis (strain UAMH7299)</name>
    <dbReference type="NCBI Taxonomy" id="1447883"/>
    <lineage>
        <taxon>Eukaryota</taxon>
        <taxon>Fungi</taxon>
        <taxon>Dikarya</taxon>
        <taxon>Ascomycota</taxon>
        <taxon>Pezizomycotina</taxon>
        <taxon>Eurotiomycetes</taxon>
        <taxon>Eurotiomycetidae</taxon>
        <taxon>Onygenales</taxon>
        <taxon>Onygenales incertae sedis</taxon>
        <taxon>Polytolypa</taxon>
    </lineage>
</organism>
<evidence type="ECO:0000313" key="2">
    <source>
        <dbReference type="Proteomes" id="UP000224634"/>
    </source>
</evidence>
<proteinExistence type="predicted"/>
<keyword evidence="2" id="KW-1185">Reference proteome</keyword>
<gene>
    <name evidence="1" type="ORF">AJ80_07658</name>
</gene>
<comment type="caution">
    <text evidence="1">The sequence shown here is derived from an EMBL/GenBank/DDBJ whole genome shotgun (WGS) entry which is preliminary data.</text>
</comment>